<organism evidence="1">
    <name type="scientific">Candidatus Kentrum sp. LFY</name>
    <dbReference type="NCBI Taxonomy" id="2126342"/>
    <lineage>
        <taxon>Bacteria</taxon>
        <taxon>Pseudomonadati</taxon>
        <taxon>Pseudomonadota</taxon>
        <taxon>Gammaproteobacteria</taxon>
        <taxon>Candidatus Kentrum</taxon>
    </lineage>
</organism>
<name>A0A450U6R4_9GAMM</name>
<dbReference type="AlphaFoldDB" id="A0A450U6R4"/>
<gene>
    <name evidence="1" type="ORF">BECKLFY1418A_GA0070994_100178</name>
</gene>
<protein>
    <submittedName>
        <fullName evidence="1">Uncharacterized protein</fullName>
    </submittedName>
</protein>
<reference evidence="1" key="1">
    <citation type="submission" date="2019-02" db="EMBL/GenBank/DDBJ databases">
        <authorList>
            <person name="Gruber-Vodicka R. H."/>
            <person name="Seah K. B. B."/>
        </authorList>
    </citation>
    <scope>NUCLEOTIDE SEQUENCE</scope>
    <source>
        <strain evidence="1">BECK_M6</strain>
    </source>
</reference>
<accession>A0A450U6R4</accession>
<evidence type="ECO:0000313" key="1">
    <source>
        <dbReference type="EMBL" id="VFJ87358.1"/>
    </source>
</evidence>
<dbReference type="EMBL" id="CAADFH010000001">
    <property type="protein sequence ID" value="VFJ87358.1"/>
    <property type="molecule type" value="Genomic_DNA"/>
</dbReference>
<sequence length="99" mass="11490">MGTALRKDLGVISQDQVFGIDRFPFSDSHRQYRKRTFPLVEKLIMVLGTRVVFTIQFTLDIMRSYPYACFGMRNMLGRHHTIQYIVSDPKPIKTTGFTS</sequence>
<proteinExistence type="predicted"/>